<keyword evidence="2" id="KW-1185">Reference proteome</keyword>
<dbReference type="Proteomes" id="UP000244855">
    <property type="component" value="Unassembled WGS sequence"/>
</dbReference>
<evidence type="ECO:0000313" key="1">
    <source>
        <dbReference type="EMBL" id="PVH93842.1"/>
    </source>
</evidence>
<reference evidence="1 2" key="1">
    <citation type="journal article" date="2018" name="Sci. Rep.">
        <title>Comparative genomics provides insights into the lifestyle and reveals functional heterogeneity of dark septate endophytic fungi.</title>
        <authorList>
            <person name="Knapp D.G."/>
            <person name="Nemeth J.B."/>
            <person name="Barry K."/>
            <person name="Hainaut M."/>
            <person name="Henrissat B."/>
            <person name="Johnson J."/>
            <person name="Kuo A."/>
            <person name="Lim J.H.P."/>
            <person name="Lipzen A."/>
            <person name="Nolan M."/>
            <person name="Ohm R.A."/>
            <person name="Tamas L."/>
            <person name="Grigoriev I.V."/>
            <person name="Spatafora J.W."/>
            <person name="Nagy L.G."/>
            <person name="Kovacs G.M."/>
        </authorList>
    </citation>
    <scope>NUCLEOTIDE SEQUENCE [LARGE SCALE GENOMIC DNA]</scope>
    <source>
        <strain evidence="1 2">DSE2036</strain>
    </source>
</reference>
<dbReference type="CDD" id="cd00303">
    <property type="entry name" value="retropepsin_like"/>
    <property type="match status" value="2"/>
</dbReference>
<name>A0A2V1D703_9PLEO</name>
<evidence type="ECO:0000313" key="2">
    <source>
        <dbReference type="Proteomes" id="UP000244855"/>
    </source>
</evidence>
<sequence length="330" mass="37410">SQVFEIPSVLAGRHTTNALGDSGAKWNFMKEEFAKREGFSIDRKTRKDIKIGSGKAVTTTGTIQTTFRFKGENEEYPLIFHLLSKCIHDVILGNPFLKATKTFTSNIRRVKERLLKSIRHRHLLYLGNSGPRFSGLVNGIPQEALADSGAQVAVMDEAYALRIGLSIIDDEKHCTRLRFADNSAAYTSGMVYGVEWEFGPGGISEKYKLDFHILKNAPADVILNDSFLFGANAFSKYDCYLTDENDEDEEAYFFVISIDMRHKNEENLDMDSLENKAHCELIRRGEEEDRIENLPVEKRDAAWAAENERRAQWNRGQTSLQLNPERVSSS</sequence>
<dbReference type="EMBL" id="KZ805564">
    <property type="protein sequence ID" value="PVH93842.1"/>
    <property type="molecule type" value="Genomic_DNA"/>
</dbReference>
<dbReference type="AlphaFoldDB" id="A0A2V1D703"/>
<feature type="non-terminal residue" evidence="1">
    <location>
        <position position="1"/>
    </location>
</feature>
<dbReference type="InterPro" id="IPR021109">
    <property type="entry name" value="Peptidase_aspartic_dom_sf"/>
</dbReference>
<dbReference type="Gene3D" id="2.40.70.10">
    <property type="entry name" value="Acid Proteases"/>
    <property type="match status" value="2"/>
</dbReference>
<feature type="non-terminal residue" evidence="1">
    <location>
        <position position="330"/>
    </location>
</feature>
<dbReference type="SUPFAM" id="SSF50630">
    <property type="entry name" value="Acid proteases"/>
    <property type="match status" value="2"/>
</dbReference>
<evidence type="ECO:0008006" key="3">
    <source>
        <dbReference type="Google" id="ProtNLM"/>
    </source>
</evidence>
<protein>
    <recommendedName>
        <fullName evidence="3">Peptidase A2 domain-containing protein</fullName>
    </recommendedName>
</protein>
<organism evidence="1 2">
    <name type="scientific">Periconia macrospinosa</name>
    <dbReference type="NCBI Taxonomy" id="97972"/>
    <lineage>
        <taxon>Eukaryota</taxon>
        <taxon>Fungi</taxon>
        <taxon>Dikarya</taxon>
        <taxon>Ascomycota</taxon>
        <taxon>Pezizomycotina</taxon>
        <taxon>Dothideomycetes</taxon>
        <taxon>Pleosporomycetidae</taxon>
        <taxon>Pleosporales</taxon>
        <taxon>Massarineae</taxon>
        <taxon>Periconiaceae</taxon>
        <taxon>Periconia</taxon>
    </lineage>
</organism>
<proteinExistence type="predicted"/>
<dbReference type="STRING" id="97972.A0A2V1D703"/>
<accession>A0A2V1D703</accession>
<gene>
    <name evidence="1" type="ORF">DM02DRAFT_484474</name>
</gene>
<dbReference type="OrthoDB" id="6079484at2759"/>